<dbReference type="GO" id="GO:0005524">
    <property type="term" value="F:ATP binding"/>
    <property type="evidence" value="ECO:0007669"/>
    <property type="project" value="InterPro"/>
</dbReference>
<accession>A0A6J5MMT5</accession>
<sequence>MNHGKCIFCGVQTTGREMEVGGAKLSFPAPEVCINQQCIDRATIIDRENRMRDLIPKLLAEVPQAIRETDLPSLPSDKARSIAEQWIPNPKGKHLFICGGVRSGKTRSAFMVARRLSILSESPIKWVDSFRLEEAFTGYGAGNADLTRLRTSRLILLDDLGKEKLTDKVASGIFKIIDHRTSHGLTTIITSNFTPTALADRFTDETLGGAIRGRMIDFFDRYLLEKVNP</sequence>
<dbReference type="Gene3D" id="3.40.50.300">
    <property type="entry name" value="P-loop containing nucleotide triphosphate hydrolases"/>
    <property type="match status" value="1"/>
</dbReference>
<protein>
    <submittedName>
        <fullName evidence="2">DnaC DNA replication protein</fullName>
    </submittedName>
</protein>
<reference evidence="2" key="1">
    <citation type="submission" date="2020-04" db="EMBL/GenBank/DDBJ databases">
        <authorList>
            <person name="Chiriac C."/>
            <person name="Salcher M."/>
            <person name="Ghai R."/>
            <person name="Kavagutti S V."/>
        </authorList>
    </citation>
    <scope>NUCLEOTIDE SEQUENCE</scope>
</reference>
<evidence type="ECO:0000259" key="1">
    <source>
        <dbReference type="Pfam" id="PF01695"/>
    </source>
</evidence>
<dbReference type="InterPro" id="IPR002611">
    <property type="entry name" value="IstB_ATP-bd"/>
</dbReference>
<feature type="domain" description="IstB-like ATP-binding" evidence="1">
    <location>
        <begin position="131"/>
        <end position="216"/>
    </location>
</feature>
<proteinExistence type="predicted"/>
<dbReference type="Pfam" id="PF01695">
    <property type="entry name" value="IstB_IS21"/>
    <property type="match status" value="1"/>
</dbReference>
<dbReference type="EMBL" id="LR796493">
    <property type="protein sequence ID" value="CAB4147958.1"/>
    <property type="molecule type" value="Genomic_DNA"/>
</dbReference>
<name>A0A6J5MMT5_9CAUD</name>
<gene>
    <name evidence="2" type="ORF">UFOVP510_61</name>
</gene>
<evidence type="ECO:0000313" key="2">
    <source>
        <dbReference type="EMBL" id="CAB4147958.1"/>
    </source>
</evidence>
<dbReference type="SUPFAM" id="SSF52540">
    <property type="entry name" value="P-loop containing nucleoside triphosphate hydrolases"/>
    <property type="match status" value="1"/>
</dbReference>
<dbReference type="InterPro" id="IPR027417">
    <property type="entry name" value="P-loop_NTPase"/>
</dbReference>
<organism evidence="2">
    <name type="scientific">uncultured Caudovirales phage</name>
    <dbReference type="NCBI Taxonomy" id="2100421"/>
    <lineage>
        <taxon>Viruses</taxon>
        <taxon>Duplodnaviria</taxon>
        <taxon>Heunggongvirae</taxon>
        <taxon>Uroviricota</taxon>
        <taxon>Caudoviricetes</taxon>
        <taxon>Peduoviridae</taxon>
        <taxon>Maltschvirus</taxon>
        <taxon>Maltschvirus maltsch</taxon>
    </lineage>
</organism>